<organism evidence="2 3">
    <name type="scientific">Candidatus Magasanikbacteria bacterium RIFOXYC2_FULL_42_28</name>
    <dbReference type="NCBI Taxonomy" id="1798704"/>
    <lineage>
        <taxon>Bacteria</taxon>
        <taxon>Candidatus Magasanikiibacteriota</taxon>
    </lineage>
</organism>
<protein>
    <recommendedName>
        <fullName evidence="4">Dipeptidylpeptidase IV N-terminal domain-containing protein</fullName>
    </recommendedName>
</protein>
<dbReference type="EMBL" id="MFQZ01000002">
    <property type="protein sequence ID" value="OGH88477.1"/>
    <property type="molecule type" value="Genomic_DNA"/>
</dbReference>
<evidence type="ECO:0000256" key="1">
    <source>
        <dbReference type="SAM" id="Phobius"/>
    </source>
</evidence>
<name>A0A1F6NX19_9BACT</name>
<comment type="caution">
    <text evidence="2">The sequence shown here is derived from an EMBL/GenBank/DDBJ whole genome shotgun (WGS) entry which is preliminary data.</text>
</comment>
<dbReference type="Proteomes" id="UP000177907">
    <property type="component" value="Unassembled WGS sequence"/>
</dbReference>
<proteinExistence type="predicted"/>
<gene>
    <name evidence="2" type="ORF">A3J93_04405</name>
</gene>
<keyword evidence="1" id="KW-0472">Membrane</keyword>
<feature type="transmembrane region" description="Helical" evidence="1">
    <location>
        <begin position="6"/>
        <end position="26"/>
    </location>
</feature>
<evidence type="ECO:0008006" key="4">
    <source>
        <dbReference type="Google" id="ProtNLM"/>
    </source>
</evidence>
<reference evidence="2 3" key="1">
    <citation type="journal article" date="2016" name="Nat. Commun.">
        <title>Thousands of microbial genomes shed light on interconnected biogeochemical processes in an aquifer system.</title>
        <authorList>
            <person name="Anantharaman K."/>
            <person name="Brown C.T."/>
            <person name="Hug L.A."/>
            <person name="Sharon I."/>
            <person name="Castelle C.J."/>
            <person name="Probst A.J."/>
            <person name="Thomas B.C."/>
            <person name="Singh A."/>
            <person name="Wilkins M.J."/>
            <person name="Karaoz U."/>
            <person name="Brodie E.L."/>
            <person name="Williams K.H."/>
            <person name="Hubbard S.S."/>
            <person name="Banfield J.F."/>
        </authorList>
    </citation>
    <scope>NUCLEOTIDE SEQUENCE [LARGE SCALE GENOMIC DNA]</scope>
</reference>
<sequence>MFFRITKIIIFFTIVAIFEIIGIYLYRPSLMIDTYRGDDESSIWITTRYFDFQKKISDTDMYKFDDIQWSPNGRYFSYYDFVRLEWADKEWALKIVDARFFITKILFIGDYHTGSYDWLDDNTIRVCANAGSGVRQCRNIDIHEKQPVVAIDDYGSDAWQMIKTF</sequence>
<dbReference type="STRING" id="1798704.A3J93_04405"/>
<keyword evidence="1" id="KW-0812">Transmembrane</keyword>
<dbReference type="AlphaFoldDB" id="A0A1F6NX19"/>
<accession>A0A1F6NX19</accession>
<evidence type="ECO:0000313" key="2">
    <source>
        <dbReference type="EMBL" id="OGH88477.1"/>
    </source>
</evidence>
<keyword evidence="1" id="KW-1133">Transmembrane helix</keyword>
<evidence type="ECO:0000313" key="3">
    <source>
        <dbReference type="Proteomes" id="UP000177907"/>
    </source>
</evidence>